<name>A0A6C0BVS4_9ZZZZ</name>
<dbReference type="EMBL" id="MN739271">
    <property type="protein sequence ID" value="QHS96336.1"/>
    <property type="molecule type" value="Genomic_DNA"/>
</dbReference>
<sequence length="115" mass="13178">MASTRNLNMRDDYIIQQKRLELKREYDINPYGRPTQELLPTQMMNYGSMSRDGLSTNAVDIETELFGVGSTNLVVEKSPVRPGLVKHGDIDFCTQSQMVMDEKHTQLTGQRPLMR</sequence>
<proteinExistence type="predicted"/>
<organism evidence="1">
    <name type="scientific">viral metagenome</name>
    <dbReference type="NCBI Taxonomy" id="1070528"/>
    <lineage>
        <taxon>unclassified sequences</taxon>
        <taxon>metagenomes</taxon>
        <taxon>organismal metagenomes</taxon>
    </lineage>
</organism>
<protein>
    <submittedName>
        <fullName evidence="1">Uncharacterized protein</fullName>
    </submittedName>
</protein>
<accession>A0A6C0BVS4</accession>
<evidence type="ECO:0000313" key="1">
    <source>
        <dbReference type="EMBL" id="QHS96336.1"/>
    </source>
</evidence>
<dbReference type="AlphaFoldDB" id="A0A6C0BVS4"/>
<reference evidence="1" key="1">
    <citation type="journal article" date="2020" name="Nature">
        <title>Giant virus diversity and host interactions through global metagenomics.</title>
        <authorList>
            <person name="Schulz F."/>
            <person name="Roux S."/>
            <person name="Paez-Espino D."/>
            <person name="Jungbluth S."/>
            <person name="Walsh D.A."/>
            <person name="Denef V.J."/>
            <person name="McMahon K.D."/>
            <person name="Konstantinidis K.T."/>
            <person name="Eloe-Fadrosh E.A."/>
            <person name="Kyrpides N.C."/>
            <person name="Woyke T."/>
        </authorList>
    </citation>
    <scope>NUCLEOTIDE SEQUENCE</scope>
    <source>
        <strain evidence="1">GVMAG-M-3300020166-18</strain>
    </source>
</reference>